<protein>
    <recommendedName>
        <fullName evidence="1">Tet-like 2OG-Fe(II) oxygenase domain-containing protein</fullName>
    </recommendedName>
</protein>
<dbReference type="Pfam" id="PF20515">
    <property type="entry name" value="2OG-FeII_Oxy_6"/>
    <property type="match status" value="1"/>
</dbReference>
<dbReference type="AlphaFoldDB" id="A0A2N5T1F7"/>
<reference evidence="2 3" key="1">
    <citation type="submission" date="2017-11" db="EMBL/GenBank/DDBJ databases">
        <title>De novo assembly and phasing of dikaryotic genomes from two isolates of Puccinia coronata f. sp. avenae, the causal agent of oat crown rust.</title>
        <authorList>
            <person name="Miller M.E."/>
            <person name="Zhang Y."/>
            <person name="Omidvar V."/>
            <person name="Sperschneider J."/>
            <person name="Schwessinger B."/>
            <person name="Raley C."/>
            <person name="Palmer J.M."/>
            <person name="Garnica D."/>
            <person name="Upadhyaya N."/>
            <person name="Rathjen J."/>
            <person name="Taylor J.M."/>
            <person name="Park R.F."/>
            <person name="Dodds P.N."/>
            <person name="Hirsch C.D."/>
            <person name="Kianian S.F."/>
            <person name="Figueroa M."/>
        </authorList>
    </citation>
    <scope>NUCLEOTIDE SEQUENCE [LARGE SCALE GENOMIC DNA]</scope>
    <source>
        <strain evidence="2">12NC29</strain>
    </source>
</reference>
<sequence>MDKNDQSKILAVIEFTPLKDLTQTERDKINSVTSFLYKTKQFVNSVSSSSRSWGGYMWVIGWRKSSTAFELIGRYLNQDAINLAPDVYEAVMKLSEGISDILGNMFHKLSDVAFKDTQTLMLKNHIPGFASLEFDAPLNKNDCSPNLTFTTSGFFNPPHVDSKDISEFAFVLFVPININDGTLVSESDDYSVTGGDFVFPYYNCGIDFSEEVGIVKMVWRAKEVRHCTLPSIDTPFHTRMGMSLQINQKL</sequence>
<dbReference type="InterPro" id="IPR046798">
    <property type="entry name" value="2OG-FeII_Oxy_6"/>
</dbReference>
<dbReference type="Proteomes" id="UP000235388">
    <property type="component" value="Unassembled WGS sequence"/>
</dbReference>
<evidence type="ECO:0000259" key="1">
    <source>
        <dbReference type="Pfam" id="PF20515"/>
    </source>
</evidence>
<dbReference type="EMBL" id="PGCJ01000815">
    <property type="protein sequence ID" value="PLW19297.1"/>
    <property type="molecule type" value="Genomic_DNA"/>
</dbReference>
<evidence type="ECO:0000313" key="3">
    <source>
        <dbReference type="Proteomes" id="UP000235388"/>
    </source>
</evidence>
<name>A0A2N5T1F7_9BASI</name>
<evidence type="ECO:0000313" key="2">
    <source>
        <dbReference type="EMBL" id="PLW19297.1"/>
    </source>
</evidence>
<feature type="domain" description="Tet-like 2OG-Fe(II) oxygenase" evidence="1">
    <location>
        <begin position="23"/>
        <end position="231"/>
    </location>
</feature>
<keyword evidence="3" id="KW-1185">Reference proteome</keyword>
<comment type="caution">
    <text evidence="2">The sequence shown here is derived from an EMBL/GenBank/DDBJ whole genome shotgun (WGS) entry which is preliminary data.</text>
</comment>
<proteinExistence type="predicted"/>
<accession>A0A2N5T1F7</accession>
<organism evidence="2 3">
    <name type="scientific">Puccinia coronata f. sp. avenae</name>
    <dbReference type="NCBI Taxonomy" id="200324"/>
    <lineage>
        <taxon>Eukaryota</taxon>
        <taxon>Fungi</taxon>
        <taxon>Dikarya</taxon>
        <taxon>Basidiomycota</taxon>
        <taxon>Pucciniomycotina</taxon>
        <taxon>Pucciniomycetes</taxon>
        <taxon>Pucciniales</taxon>
        <taxon>Pucciniaceae</taxon>
        <taxon>Puccinia</taxon>
    </lineage>
</organism>
<gene>
    <name evidence="2" type="ORF">PCANC_18482</name>
</gene>
<dbReference type="OrthoDB" id="2506686at2759"/>